<organism evidence="3 4">
    <name type="scientific">Penstemon smallii</name>
    <dbReference type="NCBI Taxonomy" id="265156"/>
    <lineage>
        <taxon>Eukaryota</taxon>
        <taxon>Viridiplantae</taxon>
        <taxon>Streptophyta</taxon>
        <taxon>Embryophyta</taxon>
        <taxon>Tracheophyta</taxon>
        <taxon>Spermatophyta</taxon>
        <taxon>Magnoliopsida</taxon>
        <taxon>eudicotyledons</taxon>
        <taxon>Gunneridae</taxon>
        <taxon>Pentapetalae</taxon>
        <taxon>asterids</taxon>
        <taxon>lamiids</taxon>
        <taxon>Lamiales</taxon>
        <taxon>Plantaginaceae</taxon>
        <taxon>Cheloneae</taxon>
        <taxon>Penstemon</taxon>
    </lineage>
</organism>
<comment type="caution">
    <text evidence="3">The sequence shown here is derived from an EMBL/GenBank/DDBJ whole genome shotgun (WGS) entry which is preliminary data.</text>
</comment>
<feature type="region of interest" description="Disordered" evidence="2">
    <location>
        <begin position="1"/>
        <end position="63"/>
    </location>
</feature>
<accession>A0ABD3SLK6</accession>
<dbReference type="AlphaFoldDB" id="A0ABD3SLK6"/>
<keyword evidence="1" id="KW-0175">Coiled coil</keyword>
<feature type="compositionally biased region" description="Polar residues" evidence="2">
    <location>
        <begin position="83"/>
        <end position="92"/>
    </location>
</feature>
<reference evidence="3 4" key="1">
    <citation type="submission" date="2024-12" db="EMBL/GenBank/DDBJ databases">
        <title>The unique morphological basis and parallel evolutionary history of personate flowers in Penstemon.</title>
        <authorList>
            <person name="Depatie T.H."/>
            <person name="Wessinger C.A."/>
        </authorList>
    </citation>
    <scope>NUCLEOTIDE SEQUENCE [LARGE SCALE GENOMIC DNA]</scope>
    <source>
        <strain evidence="3">WTNN_2</strain>
        <tissue evidence="3">Leaf</tissue>
    </source>
</reference>
<sequence length="424" mass="48059">MSNSKARKRDPTLAIMSSRAQKIMDLVRRSGRSQGPTKTPRPQAPSNPSGGSNNPSRDMRAPASQIRNPVRSITDPSIHVSNLIRSSHGTGNHRSSHSRDHGSSTPEAIRSNKRTREDEEAIVRRPGKEPVLEVSSDEEIESTMNSEFHRAGGISIDSSVLEPEDEGKSWKVFQATIFKKDQVNLGKKNLKQNLKKASHDLISVNNILYEGYVLAERAFKDLDKSKKKLKDQFTLAKGYAASCKDAEKKRKEAEDEFHRKDEQLIDTIAKLTTRNADKKIDDMNVKLERLKLESNANYEKGRTEGLKMSARPNREQKLAIAQEFYHSHVYDVLSDMKARVELFGIFYKAWKQCRKLRFLNEHALDPMKNDDCEPFPITENVEGGPSLEEDEYYPIYLEMRDSGATEVNVEAQTLVSDQTIRGQV</sequence>
<feature type="compositionally biased region" description="Low complexity" evidence="2">
    <location>
        <begin position="46"/>
        <end position="56"/>
    </location>
</feature>
<dbReference type="Proteomes" id="UP001634393">
    <property type="component" value="Unassembled WGS sequence"/>
</dbReference>
<evidence type="ECO:0000313" key="4">
    <source>
        <dbReference type="Proteomes" id="UP001634393"/>
    </source>
</evidence>
<gene>
    <name evidence="3" type="ORF">ACJIZ3_021496</name>
</gene>
<keyword evidence="4" id="KW-1185">Reference proteome</keyword>
<proteinExistence type="predicted"/>
<evidence type="ECO:0000256" key="2">
    <source>
        <dbReference type="SAM" id="MobiDB-lite"/>
    </source>
</evidence>
<evidence type="ECO:0000313" key="3">
    <source>
        <dbReference type="EMBL" id="KAL3825467.1"/>
    </source>
</evidence>
<name>A0ABD3SLK6_9LAMI</name>
<protein>
    <submittedName>
        <fullName evidence="3">Uncharacterized protein</fullName>
    </submittedName>
</protein>
<feature type="region of interest" description="Disordered" evidence="2">
    <location>
        <begin position="83"/>
        <end position="139"/>
    </location>
</feature>
<dbReference type="EMBL" id="JBJXBP010000006">
    <property type="protein sequence ID" value="KAL3825467.1"/>
    <property type="molecule type" value="Genomic_DNA"/>
</dbReference>
<feature type="compositionally biased region" description="Basic and acidic residues" evidence="2">
    <location>
        <begin position="114"/>
        <end position="131"/>
    </location>
</feature>
<feature type="coiled-coil region" evidence="1">
    <location>
        <begin position="212"/>
        <end position="293"/>
    </location>
</feature>
<evidence type="ECO:0000256" key="1">
    <source>
        <dbReference type="SAM" id="Coils"/>
    </source>
</evidence>